<proteinExistence type="predicted"/>
<name>A0A3G3K0W9_9BACL</name>
<dbReference type="InterPro" id="IPR050114">
    <property type="entry name" value="UPF0173_UPF0282_UlaG_hydrolase"/>
</dbReference>
<evidence type="ECO:0000256" key="2">
    <source>
        <dbReference type="ARBA" id="ARBA00034221"/>
    </source>
</evidence>
<reference evidence="6 7" key="1">
    <citation type="submission" date="2018-10" db="EMBL/GenBank/DDBJ databases">
        <title>Genome Sequence of Cohnella sp.</title>
        <authorList>
            <person name="Srinivasan S."/>
            <person name="Kim M.K."/>
        </authorList>
    </citation>
    <scope>NUCLEOTIDE SEQUENCE [LARGE SCALE GENOMIC DNA]</scope>
    <source>
        <strain evidence="6 7">18JY8-7</strain>
    </source>
</reference>
<comment type="function">
    <text evidence="3">Counteracts the endogenous Pycsar antiviral defense system. Phosphodiesterase that enables metal-dependent hydrolysis of host cyclic nucleotide Pycsar defense signals such as cCMP and cUMP.</text>
</comment>
<dbReference type="AlphaFoldDB" id="A0A3G3K0W9"/>
<evidence type="ECO:0000256" key="3">
    <source>
        <dbReference type="ARBA" id="ARBA00034301"/>
    </source>
</evidence>
<dbReference type="InterPro" id="IPR001279">
    <property type="entry name" value="Metallo-B-lactamas"/>
</dbReference>
<keyword evidence="1 6" id="KW-0378">Hydrolase</keyword>
<evidence type="ECO:0000313" key="6">
    <source>
        <dbReference type="EMBL" id="AYQ73801.1"/>
    </source>
</evidence>
<dbReference type="SUPFAM" id="SSF56281">
    <property type="entry name" value="Metallo-hydrolase/oxidoreductase"/>
    <property type="match status" value="1"/>
</dbReference>
<evidence type="ECO:0000259" key="5">
    <source>
        <dbReference type="Pfam" id="PF12706"/>
    </source>
</evidence>
<dbReference type="RefSeq" id="WP_123041885.1">
    <property type="nucleotide sequence ID" value="NZ_CP033433.1"/>
</dbReference>
<dbReference type="PANTHER" id="PTHR43546">
    <property type="entry name" value="UPF0173 METAL-DEPENDENT HYDROLASE MJ1163-RELATED"/>
    <property type="match status" value="1"/>
</dbReference>
<dbReference type="KEGG" id="coh:EAV92_15180"/>
<dbReference type="GO" id="GO:0016787">
    <property type="term" value="F:hydrolase activity"/>
    <property type="evidence" value="ECO:0007669"/>
    <property type="project" value="UniProtKB-KW"/>
</dbReference>
<dbReference type="PANTHER" id="PTHR43546:SF9">
    <property type="entry name" value="L-ASCORBATE-6-PHOSPHATE LACTONASE ULAG-RELATED"/>
    <property type="match status" value="1"/>
</dbReference>
<organism evidence="6 7">
    <name type="scientific">Cohnella candidum</name>
    <dbReference type="NCBI Taxonomy" id="2674991"/>
    <lineage>
        <taxon>Bacteria</taxon>
        <taxon>Bacillati</taxon>
        <taxon>Bacillota</taxon>
        <taxon>Bacilli</taxon>
        <taxon>Bacillales</taxon>
        <taxon>Paenibacillaceae</taxon>
        <taxon>Cohnella</taxon>
    </lineage>
</organism>
<dbReference type="Proteomes" id="UP000269097">
    <property type="component" value="Chromosome"/>
</dbReference>
<gene>
    <name evidence="6" type="ORF">EAV92_15180</name>
</gene>
<dbReference type="InterPro" id="IPR036866">
    <property type="entry name" value="RibonucZ/Hydroxyglut_hydro"/>
</dbReference>
<protein>
    <submittedName>
        <fullName evidence="6">MBL fold metallo-hydrolase</fullName>
    </submittedName>
</protein>
<comment type="catalytic activity">
    <reaction evidence="2">
        <text>3',5'-cyclic CMP + H2O = CMP + H(+)</text>
        <dbReference type="Rhea" id="RHEA:72675"/>
        <dbReference type="ChEBI" id="CHEBI:15377"/>
        <dbReference type="ChEBI" id="CHEBI:15378"/>
        <dbReference type="ChEBI" id="CHEBI:58003"/>
        <dbReference type="ChEBI" id="CHEBI:60377"/>
    </reaction>
    <physiologicalReaction direction="left-to-right" evidence="2">
        <dbReference type="Rhea" id="RHEA:72676"/>
    </physiologicalReaction>
</comment>
<evidence type="ECO:0000313" key="7">
    <source>
        <dbReference type="Proteomes" id="UP000269097"/>
    </source>
</evidence>
<evidence type="ECO:0000256" key="1">
    <source>
        <dbReference type="ARBA" id="ARBA00022801"/>
    </source>
</evidence>
<dbReference type="Gene3D" id="3.60.15.10">
    <property type="entry name" value="Ribonuclease Z/Hydroxyacylglutathione hydrolase-like"/>
    <property type="match status" value="1"/>
</dbReference>
<evidence type="ECO:0000256" key="4">
    <source>
        <dbReference type="ARBA" id="ARBA00048505"/>
    </source>
</evidence>
<keyword evidence="7" id="KW-1185">Reference proteome</keyword>
<sequence length="250" mass="27249">MKLQLIRHATLAIEYGGLRIVVDPMLSEPEANPPIANTPNARHNPLVPMPVQAESLANADLLIVTHLHQDHWDAAAATFFDKNLPLLCQPGDEPTLHQQGFSNAIPVQEHTTVGSVTFHRTGGRHGTGEIGLRMGQVSGFVFKANGEPTLYIAGDTIYCAEVEEALSRYRPEWTVVNAGAARFLVGDPITMTADDVAKVSEISPATKVVAVHMEAINHCLLMREELESEMERRGLTGRVVVPNDGEVIRP</sequence>
<dbReference type="EMBL" id="CP033433">
    <property type="protein sequence ID" value="AYQ73801.1"/>
    <property type="molecule type" value="Genomic_DNA"/>
</dbReference>
<dbReference type="Pfam" id="PF12706">
    <property type="entry name" value="Lactamase_B_2"/>
    <property type="match status" value="1"/>
</dbReference>
<accession>A0A3G3K0W9</accession>
<comment type="catalytic activity">
    <reaction evidence="4">
        <text>3',5'-cyclic UMP + H2O = UMP + H(+)</text>
        <dbReference type="Rhea" id="RHEA:70575"/>
        <dbReference type="ChEBI" id="CHEBI:15377"/>
        <dbReference type="ChEBI" id="CHEBI:15378"/>
        <dbReference type="ChEBI" id="CHEBI:57865"/>
        <dbReference type="ChEBI" id="CHEBI:184387"/>
    </reaction>
    <physiologicalReaction direction="left-to-right" evidence="4">
        <dbReference type="Rhea" id="RHEA:70576"/>
    </physiologicalReaction>
</comment>
<feature type="domain" description="Metallo-beta-lactamase" evidence="5">
    <location>
        <begin position="19"/>
        <end position="213"/>
    </location>
</feature>